<organism evidence="5 6">
    <name type="scientific">Marinospirillum alkalitolerans</name>
    <dbReference type="NCBI Taxonomy" id="3123374"/>
    <lineage>
        <taxon>Bacteria</taxon>
        <taxon>Pseudomonadati</taxon>
        <taxon>Pseudomonadota</taxon>
        <taxon>Gammaproteobacteria</taxon>
        <taxon>Oceanospirillales</taxon>
        <taxon>Oceanospirillaceae</taxon>
        <taxon>Marinospirillum</taxon>
    </lineage>
</organism>
<evidence type="ECO:0000313" key="5">
    <source>
        <dbReference type="EMBL" id="MFK7161046.1"/>
    </source>
</evidence>
<dbReference type="GO" id="GO:0004527">
    <property type="term" value="F:exonuclease activity"/>
    <property type="evidence" value="ECO:0007669"/>
    <property type="project" value="UniProtKB-KW"/>
</dbReference>
<sequence length="248" mass="28323">MFYLDPKKLRDPEAAAADVPQDWPAFYQQAAQSARDPRLRAFYQAGVVAPETPLHQVPLVAMDFETTGLNPHKHSIVSIGLIPFHSQRIFCAQARHWIVKPLSGLNQESVVLHGITDADVQQAPDLDRILEDVLQACAGHLVVVHHRGIERPFLAEALRARIQETLLFPMIDTMALEARWHRPPQRWWSRWWRSQPVSIRLADSRARYGLPRYRAHHALTDALATAELFQAQIAHHFDPDTQISELWG</sequence>
<name>A0ABW8PYJ5_9GAMM</name>
<dbReference type="NCBIfam" id="NF006602">
    <property type="entry name" value="PRK09146.1"/>
    <property type="match status" value="1"/>
</dbReference>
<dbReference type="CDD" id="cd06127">
    <property type="entry name" value="DEDDh"/>
    <property type="match status" value="1"/>
</dbReference>
<feature type="domain" description="Exonuclease" evidence="4">
    <location>
        <begin position="58"/>
        <end position="238"/>
    </location>
</feature>
<dbReference type="PANTHER" id="PTHR30231:SF4">
    <property type="entry name" value="PROTEIN NEN2"/>
    <property type="match status" value="1"/>
</dbReference>
<dbReference type="RefSeq" id="WP_405339346.1">
    <property type="nucleotide sequence ID" value="NZ_JBANFI010000004.1"/>
</dbReference>
<dbReference type="Proteomes" id="UP001621714">
    <property type="component" value="Unassembled WGS sequence"/>
</dbReference>
<comment type="caution">
    <text evidence="5">The sequence shown here is derived from an EMBL/GenBank/DDBJ whole genome shotgun (WGS) entry which is preliminary data.</text>
</comment>
<keyword evidence="1" id="KW-0540">Nuclease</keyword>
<reference evidence="5 6" key="1">
    <citation type="submission" date="2024-02" db="EMBL/GenBank/DDBJ databases">
        <title>Marinospirillum sp. MEB 164 isolated from Lonar lake sediment.</title>
        <authorList>
            <person name="Joshi A."/>
            <person name="Thite S."/>
        </authorList>
    </citation>
    <scope>NUCLEOTIDE SEQUENCE [LARGE SCALE GENOMIC DNA]</scope>
    <source>
        <strain evidence="5 6">MEB164</strain>
    </source>
</reference>
<accession>A0ABW8PYJ5</accession>
<evidence type="ECO:0000256" key="1">
    <source>
        <dbReference type="ARBA" id="ARBA00022722"/>
    </source>
</evidence>
<evidence type="ECO:0000256" key="3">
    <source>
        <dbReference type="ARBA" id="ARBA00022839"/>
    </source>
</evidence>
<keyword evidence="3 5" id="KW-0269">Exonuclease</keyword>
<evidence type="ECO:0000256" key="2">
    <source>
        <dbReference type="ARBA" id="ARBA00022801"/>
    </source>
</evidence>
<dbReference type="Gene3D" id="3.30.420.10">
    <property type="entry name" value="Ribonuclease H-like superfamily/Ribonuclease H"/>
    <property type="match status" value="1"/>
</dbReference>
<evidence type="ECO:0000313" key="6">
    <source>
        <dbReference type="Proteomes" id="UP001621714"/>
    </source>
</evidence>
<dbReference type="InterPro" id="IPR012337">
    <property type="entry name" value="RNaseH-like_sf"/>
</dbReference>
<protein>
    <submittedName>
        <fullName evidence="5">3'-5' exonuclease</fullName>
    </submittedName>
</protein>
<gene>
    <name evidence="5" type="ORF">V6U78_08360</name>
</gene>
<dbReference type="PANTHER" id="PTHR30231">
    <property type="entry name" value="DNA POLYMERASE III SUBUNIT EPSILON"/>
    <property type="match status" value="1"/>
</dbReference>
<keyword evidence="6" id="KW-1185">Reference proteome</keyword>
<dbReference type="EMBL" id="JBANFI010000004">
    <property type="protein sequence ID" value="MFK7161046.1"/>
    <property type="molecule type" value="Genomic_DNA"/>
</dbReference>
<keyword evidence="2" id="KW-0378">Hydrolase</keyword>
<dbReference type="SMART" id="SM00479">
    <property type="entry name" value="EXOIII"/>
    <property type="match status" value="1"/>
</dbReference>
<proteinExistence type="predicted"/>
<dbReference type="Pfam" id="PF00929">
    <property type="entry name" value="RNase_T"/>
    <property type="match status" value="1"/>
</dbReference>
<dbReference type="InterPro" id="IPR036397">
    <property type="entry name" value="RNaseH_sf"/>
</dbReference>
<dbReference type="SUPFAM" id="SSF53098">
    <property type="entry name" value="Ribonuclease H-like"/>
    <property type="match status" value="1"/>
</dbReference>
<dbReference type="InterPro" id="IPR013520">
    <property type="entry name" value="Ribonucl_H"/>
</dbReference>
<evidence type="ECO:0000259" key="4">
    <source>
        <dbReference type="SMART" id="SM00479"/>
    </source>
</evidence>